<dbReference type="AlphaFoldDB" id="A0A9P6L2I1"/>
<feature type="region of interest" description="Disordered" evidence="1">
    <location>
        <begin position="1"/>
        <end position="94"/>
    </location>
</feature>
<dbReference type="InterPro" id="IPR015943">
    <property type="entry name" value="WD40/YVTN_repeat-like_dom_sf"/>
</dbReference>
<feature type="compositionally biased region" description="Acidic residues" evidence="1">
    <location>
        <begin position="1"/>
        <end position="22"/>
    </location>
</feature>
<protein>
    <submittedName>
        <fullName evidence="2">Uncharacterized protein</fullName>
    </submittedName>
</protein>
<gene>
    <name evidence="2" type="ORF">BJ322DRAFT_356758</name>
</gene>
<proteinExistence type="predicted"/>
<organism evidence="2 3">
    <name type="scientific">Thelephora terrestris</name>
    <dbReference type="NCBI Taxonomy" id="56493"/>
    <lineage>
        <taxon>Eukaryota</taxon>
        <taxon>Fungi</taxon>
        <taxon>Dikarya</taxon>
        <taxon>Basidiomycota</taxon>
        <taxon>Agaricomycotina</taxon>
        <taxon>Agaricomycetes</taxon>
        <taxon>Thelephorales</taxon>
        <taxon>Thelephoraceae</taxon>
        <taxon>Thelephora</taxon>
    </lineage>
</organism>
<dbReference type="OrthoDB" id="1897642at2759"/>
<evidence type="ECO:0000313" key="3">
    <source>
        <dbReference type="Proteomes" id="UP000736335"/>
    </source>
</evidence>
<feature type="compositionally biased region" description="Basic residues" evidence="1">
    <location>
        <begin position="62"/>
        <end position="74"/>
    </location>
</feature>
<dbReference type="InterPro" id="IPR011047">
    <property type="entry name" value="Quinoprotein_ADH-like_sf"/>
</dbReference>
<name>A0A9P6L2I1_9AGAM</name>
<dbReference type="Proteomes" id="UP000736335">
    <property type="component" value="Unassembled WGS sequence"/>
</dbReference>
<evidence type="ECO:0000313" key="2">
    <source>
        <dbReference type="EMBL" id="KAF9779487.1"/>
    </source>
</evidence>
<accession>A0A9P6L2I1</accession>
<keyword evidence="3" id="KW-1185">Reference proteome</keyword>
<evidence type="ECO:0000256" key="1">
    <source>
        <dbReference type="SAM" id="MobiDB-lite"/>
    </source>
</evidence>
<dbReference type="SUPFAM" id="SSF50998">
    <property type="entry name" value="Quinoprotein alcohol dehydrogenase-like"/>
    <property type="match status" value="1"/>
</dbReference>
<dbReference type="EMBL" id="WIUZ02000019">
    <property type="protein sequence ID" value="KAF9779487.1"/>
    <property type="molecule type" value="Genomic_DNA"/>
</dbReference>
<sequence length="411" mass="45530">MSEDSDSEEEEPDSGAIDEDSDADRNAGPLPHPAFSPQLLPVLAHDWESSEEEIPTNEAPHPPRRKTGPPKGRKKLPETGRSGTVAAPRENPTNVVQPSRKHILLPLPPNGRARRLVCSPALDIWCAVTMRGDVQFINGIEHTKLSDLSMPGESHHHVEDVCLVGNTLVLGYGAPDRSVETQVETLNLNEFVNENDRVFFRNALLHPPHCDRGISSLAPVDNRRFLSGGYDKRIYLWALSSNDPSVKTNDMKLYLNGPARAIGYAPETKTAYVGSGKRIWTLKVEKPANTEGLPISSEVDDLDEQVQLFDIRAGGFQTQPVVRFGHRTQANSLARHSPHSYRYTRGSLNHCHFARGFSDGYVFAWDFRNPKKVAVKLESRDVKRNVVHTAISGLDVAAFSTGVVTIYNQVL</sequence>
<reference evidence="2" key="2">
    <citation type="submission" date="2020-11" db="EMBL/GenBank/DDBJ databases">
        <authorList>
            <consortium name="DOE Joint Genome Institute"/>
            <person name="Kuo A."/>
            <person name="Miyauchi S."/>
            <person name="Kiss E."/>
            <person name="Drula E."/>
            <person name="Kohler A."/>
            <person name="Sanchez-Garcia M."/>
            <person name="Andreopoulos B."/>
            <person name="Barry K.W."/>
            <person name="Bonito G."/>
            <person name="Buee M."/>
            <person name="Carver A."/>
            <person name="Chen C."/>
            <person name="Cichocki N."/>
            <person name="Clum A."/>
            <person name="Culley D."/>
            <person name="Crous P.W."/>
            <person name="Fauchery L."/>
            <person name="Girlanda M."/>
            <person name="Hayes R."/>
            <person name="Keri Z."/>
            <person name="Labutti K."/>
            <person name="Lipzen A."/>
            <person name="Lombard V."/>
            <person name="Magnuson J."/>
            <person name="Maillard F."/>
            <person name="Morin E."/>
            <person name="Murat C."/>
            <person name="Nolan M."/>
            <person name="Ohm R."/>
            <person name="Pangilinan J."/>
            <person name="Pereira M."/>
            <person name="Perotto S."/>
            <person name="Peter M."/>
            <person name="Riley R."/>
            <person name="Sitrit Y."/>
            <person name="Stielow B."/>
            <person name="Szollosi G."/>
            <person name="Zifcakova L."/>
            <person name="Stursova M."/>
            <person name="Spatafora J.W."/>
            <person name="Tedersoo L."/>
            <person name="Vaario L.-M."/>
            <person name="Yamada A."/>
            <person name="Yan M."/>
            <person name="Wang P."/>
            <person name="Xu J."/>
            <person name="Bruns T."/>
            <person name="Baldrian P."/>
            <person name="Vilgalys R."/>
            <person name="Henrissat B."/>
            <person name="Grigoriev I.V."/>
            <person name="Hibbett D."/>
            <person name="Nagy L.G."/>
            <person name="Martin F.M."/>
        </authorList>
    </citation>
    <scope>NUCLEOTIDE SEQUENCE</scope>
    <source>
        <strain evidence="2">UH-Tt-Lm1</strain>
    </source>
</reference>
<reference evidence="2" key="1">
    <citation type="journal article" date="2020" name="Nat. Commun.">
        <title>Large-scale genome sequencing of mycorrhizal fungi provides insights into the early evolution of symbiotic traits.</title>
        <authorList>
            <person name="Miyauchi S."/>
            <person name="Kiss E."/>
            <person name="Kuo A."/>
            <person name="Drula E."/>
            <person name="Kohler A."/>
            <person name="Sanchez-Garcia M."/>
            <person name="Morin E."/>
            <person name="Andreopoulos B."/>
            <person name="Barry K.W."/>
            <person name="Bonito G."/>
            <person name="Buee M."/>
            <person name="Carver A."/>
            <person name="Chen C."/>
            <person name="Cichocki N."/>
            <person name="Clum A."/>
            <person name="Culley D."/>
            <person name="Crous P.W."/>
            <person name="Fauchery L."/>
            <person name="Girlanda M."/>
            <person name="Hayes R.D."/>
            <person name="Keri Z."/>
            <person name="LaButti K."/>
            <person name="Lipzen A."/>
            <person name="Lombard V."/>
            <person name="Magnuson J."/>
            <person name="Maillard F."/>
            <person name="Murat C."/>
            <person name="Nolan M."/>
            <person name="Ohm R.A."/>
            <person name="Pangilinan J."/>
            <person name="Pereira M.F."/>
            <person name="Perotto S."/>
            <person name="Peter M."/>
            <person name="Pfister S."/>
            <person name="Riley R."/>
            <person name="Sitrit Y."/>
            <person name="Stielow J.B."/>
            <person name="Szollosi G."/>
            <person name="Zifcakova L."/>
            <person name="Stursova M."/>
            <person name="Spatafora J.W."/>
            <person name="Tedersoo L."/>
            <person name="Vaario L.M."/>
            <person name="Yamada A."/>
            <person name="Yan M."/>
            <person name="Wang P."/>
            <person name="Xu J."/>
            <person name="Bruns T."/>
            <person name="Baldrian P."/>
            <person name="Vilgalys R."/>
            <person name="Dunand C."/>
            <person name="Henrissat B."/>
            <person name="Grigoriev I.V."/>
            <person name="Hibbett D."/>
            <person name="Nagy L.G."/>
            <person name="Martin F.M."/>
        </authorList>
    </citation>
    <scope>NUCLEOTIDE SEQUENCE</scope>
    <source>
        <strain evidence="2">UH-Tt-Lm1</strain>
    </source>
</reference>
<comment type="caution">
    <text evidence="2">The sequence shown here is derived from an EMBL/GenBank/DDBJ whole genome shotgun (WGS) entry which is preliminary data.</text>
</comment>
<dbReference type="Gene3D" id="2.130.10.10">
    <property type="entry name" value="YVTN repeat-like/Quinoprotein amine dehydrogenase"/>
    <property type="match status" value="1"/>
</dbReference>